<dbReference type="EMBL" id="JAUZVY010000002">
    <property type="protein sequence ID" value="MDP4528440.1"/>
    <property type="molecule type" value="Genomic_DNA"/>
</dbReference>
<name>A0ABT9GN91_9GAMM</name>
<proteinExistence type="predicted"/>
<evidence type="ECO:0000313" key="1">
    <source>
        <dbReference type="EMBL" id="MDP4528440.1"/>
    </source>
</evidence>
<accession>A0ABT9GN91</accession>
<organism evidence="1 2">
    <name type="scientific">Alkalimonas delamerensis</name>
    <dbReference type="NCBI Taxonomy" id="265981"/>
    <lineage>
        <taxon>Bacteria</taxon>
        <taxon>Pseudomonadati</taxon>
        <taxon>Pseudomonadota</taxon>
        <taxon>Gammaproteobacteria</taxon>
        <taxon>Alkalimonas</taxon>
    </lineage>
</organism>
<protein>
    <submittedName>
        <fullName evidence="1">Uncharacterized protein</fullName>
    </submittedName>
</protein>
<sequence>MSKKPDLATAMLQLIDEVKNRFPLYEPDTYVCSIRNTDCQGCPKKLLEMVDSELCFWESAIRQGRTPKFDELRRFGKLCQSVERNLIRNQLIADTRSN</sequence>
<reference evidence="1 2" key="1">
    <citation type="submission" date="2023-08" db="EMBL/GenBank/DDBJ databases">
        <authorList>
            <person name="Joshi A."/>
            <person name="Thite S."/>
        </authorList>
    </citation>
    <scope>NUCLEOTIDE SEQUENCE [LARGE SCALE GENOMIC DNA]</scope>
    <source>
        <strain evidence="1 2">1E1</strain>
    </source>
</reference>
<dbReference type="RefSeq" id="WP_305944579.1">
    <property type="nucleotide sequence ID" value="NZ_JAUZVY010000002.1"/>
</dbReference>
<gene>
    <name evidence="1" type="ORF">Q3O59_05270</name>
</gene>
<dbReference type="Proteomes" id="UP001236258">
    <property type="component" value="Unassembled WGS sequence"/>
</dbReference>
<keyword evidence="2" id="KW-1185">Reference proteome</keyword>
<evidence type="ECO:0000313" key="2">
    <source>
        <dbReference type="Proteomes" id="UP001236258"/>
    </source>
</evidence>
<comment type="caution">
    <text evidence="1">The sequence shown here is derived from an EMBL/GenBank/DDBJ whole genome shotgun (WGS) entry which is preliminary data.</text>
</comment>